<dbReference type="GO" id="GO:0009098">
    <property type="term" value="P:L-leucine biosynthetic process"/>
    <property type="evidence" value="ECO:0007669"/>
    <property type="project" value="UniProtKB-KW"/>
</dbReference>
<evidence type="ECO:0000313" key="9">
    <source>
        <dbReference type="Proteomes" id="UP000653275"/>
    </source>
</evidence>
<evidence type="ECO:0000256" key="4">
    <source>
        <dbReference type="ARBA" id="ARBA00022605"/>
    </source>
</evidence>
<reference evidence="8" key="1">
    <citation type="submission" date="2020-12" db="EMBL/GenBank/DDBJ databases">
        <title>Draft genome sequence of Enterobacter spp., Lelliottia spp. and Serratia spp. isolated from drinking water reservoirs and lakes.</title>
        <authorList>
            <person name="Reitter C."/>
            <person name="Neuhaus K."/>
            <person name="Huegler M."/>
        </authorList>
    </citation>
    <scope>NUCLEOTIDE SEQUENCE</scope>
    <source>
        <strain evidence="8">TZW15</strain>
    </source>
</reference>
<evidence type="ECO:0000313" key="8">
    <source>
        <dbReference type="EMBL" id="MBL5934252.1"/>
    </source>
</evidence>
<dbReference type="AlphaFoldDB" id="A0AAP2AD55"/>
<dbReference type="InterPro" id="IPR012570">
    <property type="entry name" value="Leu_leader"/>
</dbReference>
<comment type="function">
    <text evidence="1">Involved in control of the biosynthesis of leucine.</text>
</comment>
<evidence type="ECO:0000256" key="6">
    <source>
        <dbReference type="ARBA" id="ARBA00023304"/>
    </source>
</evidence>
<protein>
    <recommendedName>
        <fullName evidence="2">leu operon leader peptide</fullName>
    </recommendedName>
    <alternativeName>
        <fullName evidence="7">leu operon attenuator peptide</fullName>
    </alternativeName>
</protein>
<dbReference type="Pfam" id="PF08054">
    <property type="entry name" value="Leu_leader"/>
    <property type="match status" value="1"/>
</dbReference>
<keyword evidence="6" id="KW-0100">Branched-chain amino acid biosynthesis</keyword>
<dbReference type="EMBL" id="JAENMS010000003">
    <property type="protein sequence ID" value="MBL5934252.1"/>
    <property type="molecule type" value="Genomic_DNA"/>
</dbReference>
<evidence type="ECO:0000256" key="3">
    <source>
        <dbReference type="ARBA" id="ARBA00022430"/>
    </source>
</evidence>
<dbReference type="RefSeq" id="WP_106379788.1">
    <property type="nucleotide sequence ID" value="NZ_CAMTGD010000003.1"/>
</dbReference>
<gene>
    <name evidence="8" type="primary">leuL</name>
    <name evidence="8" type="ORF">I7V27_07210</name>
</gene>
<organism evidence="8 9">
    <name type="scientific">Lelliottia amnigena</name>
    <name type="common">Enterobacter amnigenus</name>
    <dbReference type="NCBI Taxonomy" id="61646"/>
    <lineage>
        <taxon>Bacteria</taxon>
        <taxon>Pseudomonadati</taxon>
        <taxon>Pseudomonadota</taxon>
        <taxon>Gammaproteobacteria</taxon>
        <taxon>Enterobacterales</taxon>
        <taxon>Enterobacteriaceae</taxon>
        <taxon>Lelliottia</taxon>
    </lineage>
</organism>
<evidence type="ECO:0000256" key="1">
    <source>
        <dbReference type="ARBA" id="ARBA00003193"/>
    </source>
</evidence>
<evidence type="ECO:0000256" key="7">
    <source>
        <dbReference type="ARBA" id="ARBA00033057"/>
    </source>
</evidence>
<dbReference type="Proteomes" id="UP000653275">
    <property type="component" value="Unassembled WGS sequence"/>
</dbReference>
<keyword evidence="3" id="KW-0432">Leucine biosynthesis</keyword>
<evidence type="ECO:0000256" key="2">
    <source>
        <dbReference type="ARBA" id="ARBA00014218"/>
    </source>
</evidence>
<dbReference type="GeneID" id="93309735"/>
<keyword evidence="5" id="KW-0428">Leader peptide</keyword>
<keyword evidence="4" id="KW-0028">Amino-acid biosynthesis</keyword>
<comment type="caution">
    <text evidence="8">The sequence shown here is derived from an EMBL/GenBank/DDBJ whole genome shotgun (WGS) entry which is preliminary data.</text>
</comment>
<name>A0AAP2AD55_LELAM</name>
<proteinExistence type="predicted"/>
<sequence>MIRTVRSLSLLLLNASHLRGRLANEIQR</sequence>
<evidence type="ECO:0000256" key="5">
    <source>
        <dbReference type="ARBA" id="ARBA00022623"/>
    </source>
</evidence>
<accession>A0AAP2AD55</accession>